<protein>
    <recommendedName>
        <fullName evidence="3">DUF4378 domain-containing protein</fullName>
    </recommendedName>
</protein>
<evidence type="ECO:0008006" key="3">
    <source>
        <dbReference type="Google" id="ProtNLM"/>
    </source>
</evidence>
<dbReference type="AlphaFoldDB" id="A0A8J5KLN9"/>
<evidence type="ECO:0000313" key="2">
    <source>
        <dbReference type="Proteomes" id="UP000734854"/>
    </source>
</evidence>
<dbReference type="Proteomes" id="UP000734854">
    <property type="component" value="Unassembled WGS sequence"/>
</dbReference>
<organism evidence="1 2">
    <name type="scientific">Zingiber officinale</name>
    <name type="common">Ginger</name>
    <name type="synonym">Amomum zingiber</name>
    <dbReference type="NCBI Taxonomy" id="94328"/>
    <lineage>
        <taxon>Eukaryota</taxon>
        <taxon>Viridiplantae</taxon>
        <taxon>Streptophyta</taxon>
        <taxon>Embryophyta</taxon>
        <taxon>Tracheophyta</taxon>
        <taxon>Spermatophyta</taxon>
        <taxon>Magnoliopsida</taxon>
        <taxon>Liliopsida</taxon>
        <taxon>Zingiberales</taxon>
        <taxon>Zingiberaceae</taxon>
        <taxon>Zingiber</taxon>
    </lineage>
</organism>
<proteinExistence type="predicted"/>
<gene>
    <name evidence="1" type="ORF">ZIOFF_053039</name>
</gene>
<evidence type="ECO:0000313" key="1">
    <source>
        <dbReference type="EMBL" id="KAG6484521.1"/>
    </source>
</evidence>
<dbReference type="EMBL" id="JACMSC010000015">
    <property type="protein sequence ID" value="KAG6484521.1"/>
    <property type="molecule type" value="Genomic_DNA"/>
</dbReference>
<dbReference type="PANTHER" id="PTHR36885">
    <property type="entry name" value="EXPRESSED PROTEIN"/>
    <property type="match status" value="1"/>
</dbReference>
<dbReference type="PANTHER" id="PTHR36885:SF2">
    <property type="entry name" value="DUF4378 DOMAIN-CONTAINING PROTEIN"/>
    <property type="match status" value="1"/>
</dbReference>
<accession>A0A8J5KLN9</accession>
<keyword evidence="2" id="KW-1185">Reference proteome</keyword>
<comment type="caution">
    <text evidence="1">The sequence shown here is derived from an EMBL/GenBank/DDBJ whole genome shotgun (WGS) entry which is preliminary data.</text>
</comment>
<reference evidence="1 2" key="1">
    <citation type="submission" date="2020-08" db="EMBL/GenBank/DDBJ databases">
        <title>Plant Genome Project.</title>
        <authorList>
            <person name="Zhang R.-G."/>
        </authorList>
    </citation>
    <scope>NUCLEOTIDE SEQUENCE [LARGE SCALE GENOMIC DNA]</scope>
    <source>
        <tissue evidence="1">Rhizome</tissue>
    </source>
</reference>
<name>A0A8J5KLN9_ZINOF</name>
<sequence length="241" mass="27190">MACPSKPSPTGSGRWLSDILAEQQEPFLLDLYLIEKGHHESLPTPLCWTTKRLTRKHGLGTFQLLKCMLTKFLHGKALNWGEKKIVLPLHHLPSPVSVDESKQLSPVSVLDLHSSGDDSPAHLNSNAQEIKDFNVFQELLELACCSTFADPAANSGKQFDEAEEFVLNNEKDDKSILHCHGSLAPEIADETLHLTSTEMSNTRRKWYELQPHVREIGFDLEAVIFHDIREDVILEMLDFLV</sequence>